<evidence type="ECO:0000313" key="7">
    <source>
        <dbReference type="EMBL" id="TRL36326.1"/>
    </source>
</evidence>
<dbReference type="NCBIfam" id="NF011930">
    <property type="entry name" value="PRK15401.1"/>
    <property type="match status" value="1"/>
</dbReference>
<dbReference type="PROSITE" id="PS51471">
    <property type="entry name" value="FE2OG_OXY"/>
    <property type="match status" value="1"/>
</dbReference>
<feature type="binding site" evidence="5">
    <location>
        <position position="133"/>
    </location>
    <ligand>
        <name>Fe cation</name>
        <dbReference type="ChEBI" id="CHEBI:24875"/>
        <note>catalytic</note>
    </ligand>
</feature>
<comment type="caution">
    <text evidence="7">The sequence shown here is derived from an EMBL/GenBank/DDBJ whole genome shotgun (WGS) entry which is preliminary data.</text>
</comment>
<dbReference type="Proteomes" id="UP000316781">
    <property type="component" value="Unassembled WGS sequence"/>
</dbReference>
<name>A0A549T381_METSR</name>
<dbReference type="PANTHER" id="PTHR16557:SF2">
    <property type="entry name" value="NUCLEIC ACID DIOXYGENASE ALKBH1"/>
    <property type="match status" value="1"/>
</dbReference>
<keyword evidence="3 7" id="KW-0560">Oxidoreductase</keyword>
<evidence type="ECO:0000256" key="1">
    <source>
        <dbReference type="ARBA" id="ARBA00022723"/>
    </source>
</evidence>
<keyword evidence="7" id="KW-0489">Methyltransferase</keyword>
<dbReference type="InterPro" id="IPR005123">
    <property type="entry name" value="Oxoglu/Fe-dep_dioxygenase_dom"/>
</dbReference>
<dbReference type="GO" id="GO:0032259">
    <property type="term" value="P:methylation"/>
    <property type="evidence" value="ECO:0007669"/>
    <property type="project" value="UniProtKB-KW"/>
</dbReference>
<evidence type="ECO:0000256" key="4">
    <source>
        <dbReference type="ARBA" id="ARBA00023004"/>
    </source>
</evidence>
<organism evidence="7 8">
    <name type="scientific">Methylosinus sporium</name>
    <dbReference type="NCBI Taxonomy" id="428"/>
    <lineage>
        <taxon>Bacteria</taxon>
        <taxon>Pseudomonadati</taxon>
        <taxon>Pseudomonadota</taxon>
        <taxon>Alphaproteobacteria</taxon>
        <taxon>Hyphomicrobiales</taxon>
        <taxon>Methylocystaceae</taxon>
        <taxon>Methylosinus</taxon>
    </lineage>
</organism>
<feature type="binding site" evidence="5">
    <location>
        <position position="135"/>
    </location>
    <ligand>
        <name>Fe cation</name>
        <dbReference type="ChEBI" id="CHEBI:24875"/>
        <note>catalytic</note>
    </ligand>
</feature>
<evidence type="ECO:0000256" key="5">
    <source>
        <dbReference type="PIRSR" id="PIRSR604574-2"/>
    </source>
</evidence>
<dbReference type="AlphaFoldDB" id="A0A549T381"/>
<keyword evidence="4 5" id="KW-0408">Iron</keyword>
<reference evidence="7 8" key="1">
    <citation type="submission" date="2019-07" db="EMBL/GenBank/DDBJ databases">
        <title>Ln-dependent methylotrophs.</title>
        <authorList>
            <person name="Tani A."/>
        </authorList>
    </citation>
    <scope>NUCLEOTIDE SEQUENCE [LARGE SCALE GENOMIC DNA]</scope>
    <source>
        <strain evidence="7 8">SM89A</strain>
    </source>
</reference>
<feature type="binding site" evidence="5">
    <location>
        <position position="189"/>
    </location>
    <ligand>
        <name>Fe cation</name>
        <dbReference type="ChEBI" id="CHEBI:24875"/>
        <note>catalytic</note>
    </ligand>
</feature>
<dbReference type="SUPFAM" id="SSF51197">
    <property type="entry name" value="Clavaminate synthase-like"/>
    <property type="match status" value="1"/>
</dbReference>
<feature type="domain" description="Fe2OG dioxygenase" evidence="6">
    <location>
        <begin position="115"/>
        <end position="215"/>
    </location>
</feature>
<protein>
    <submittedName>
        <fullName evidence="7">DNA oxidative demethylase AlkB</fullName>
        <ecNumber evidence="7">1.14.11.33</ecNumber>
    </submittedName>
</protein>
<dbReference type="Gene3D" id="2.60.120.590">
    <property type="entry name" value="Alpha-ketoglutarate-dependent dioxygenase AlkB-like"/>
    <property type="match status" value="1"/>
</dbReference>
<dbReference type="RefSeq" id="WP_142862140.1">
    <property type="nucleotide sequence ID" value="NZ_VJMF01000022.1"/>
</dbReference>
<dbReference type="InterPro" id="IPR004574">
    <property type="entry name" value="Alkb"/>
</dbReference>
<evidence type="ECO:0000256" key="2">
    <source>
        <dbReference type="ARBA" id="ARBA00022964"/>
    </source>
</evidence>
<proteinExistence type="predicted"/>
<dbReference type="InterPro" id="IPR027450">
    <property type="entry name" value="AlkB-like"/>
</dbReference>
<keyword evidence="1 5" id="KW-0479">Metal-binding</keyword>
<dbReference type="GO" id="GO:0008198">
    <property type="term" value="F:ferrous iron binding"/>
    <property type="evidence" value="ECO:0007669"/>
    <property type="project" value="TreeGrafter"/>
</dbReference>
<dbReference type="GO" id="GO:0035513">
    <property type="term" value="P:oxidative RNA demethylation"/>
    <property type="evidence" value="ECO:0007669"/>
    <property type="project" value="TreeGrafter"/>
</dbReference>
<evidence type="ECO:0000259" key="6">
    <source>
        <dbReference type="PROSITE" id="PS51471"/>
    </source>
</evidence>
<dbReference type="PANTHER" id="PTHR16557">
    <property type="entry name" value="ALKYLATED DNA REPAIR PROTEIN ALKB-RELATED"/>
    <property type="match status" value="1"/>
</dbReference>
<gene>
    <name evidence="7" type="primary">alkB</name>
    <name evidence="7" type="ORF">FM996_05225</name>
</gene>
<evidence type="ECO:0000256" key="3">
    <source>
        <dbReference type="ARBA" id="ARBA00023002"/>
    </source>
</evidence>
<dbReference type="GO" id="GO:0008168">
    <property type="term" value="F:methyltransferase activity"/>
    <property type="evidence" value="ECO:0007669"/>
    <property type="project" value="UniProtKB-KW"/>
</dbReference>
<dbReference type="GO" id="GO:0035516">
    <property type="term" value="F:broad specificity oxidative DNA demethylase activity"/>
    <property type="evidence" value="ECO:0007669"/>
    <property type="project" value="UniProtKB-EC"/>
</dbReference>
<evidence type="ECO:0000313" key="8">
    <source>
        <dbReference type="Proteomes" id="UP000316781"/>
    </source>
</evidence>
<keyword evidence="7" id="KW-0808">Transferase</keyword>
<dbReference type="GO" id="GO:0035515">
    <property type="term" value="F:oxidative RNA demethylase activity"/>
    <property type="evidence" value="ECO:0007669"/>
    <property type="project" value="TreeGrafter"/>
</dbReference>
<sequence length="215" mass="23160">MNDLFDSLEAQEAPDFLGPGAMVLRGFALEAESVLLDALRQIASVAPFRHMTTPGGHSMSTGMTNCGAVGWVSDLRGYRYERCDPLSGAPWPRMPKVFAEVATAAAAFAGYDGFTPDACLINLYEPGARLTLHQDKNERDFAAPIATVSLGLPARFQFGGLRPAGPISRTILRHGDVCVWGGPSRLAYHAIDPVKKGNHPATGRCRVSLTFRKAM</sequence>
<dbReference type="InterPro" id="IPR037151">
    <property type="entry name" value="AlkB-like_sf"/>
</dbReference>
<dbReference type="GO" id="GO:0005737">
    <property type="term" value="C:cytoplasm"/>
    <property type="evidence" value="ECO:0007669"/>
    <property type="project" value="TreeGrafter"/>
</dbReference>
<dbReference type="EC" id="1.14.11.33" evidence="7"/>
<comment type="cofactor">
    <cofactor evidence="5">
        <name>Fe(2+)</name>
        <dbReference type="ChEBI" id="CHEBI:29033"/>
    </cofactor>
    <text evidence="5">Binds 1 Fe(2+) ion per subunit.</text>
</comment>
<keyword evidence="2" id="KW-0223">Dioxygenase</keyword>
<dbReference type="Pfam" id="PF13532">
    <property type="entry name" value="2OG-FeII_Oxy_2"/>
    <property type="match status" value="1"/>
</dbReference>
<dbReference type="EMBL" id="VJMF01000022">
    <property type="protein sequence ID" value="TRL36326.1"/>
    <property type="molecule type" value="Genomic_DNA"/>
</dbReference>
<accession>A0A549T381</accession>